<evidence type="ECO:0000256" key="4">
    <source>
        <dbReference type="ARBA" id="ARBA00022475"/>
    </source>
</evidence>
<evidence type="ECO:0000256" key="1">
    <source>
        <dbReference type="ARBA" id="ARBA00004141"/>
    </source>
</evidence>
<comment type="subcellular location">
    <subcellularLocation>
        <location evidence="2">Cell membrane</location>
    </subcellularLocation>
    <subcellularLocation>
        <location evidence="1">Membrane</location>
        <topology evidence="1">Multi-pass membrane protein</topology>
    </subcellularLocation>
</comment>
<gene>
    <name evidence="9" type="ORF">MNOR_LOCUS9448</name>
</gene>
<feature type="transmembrane region" description="Helical" evidence="8">
    <location>
        <begin position="92"/>
        <end position="116"/>
    </location>
</feature>
<keyword evidence="10" id="KW-1185">Reference proteome</keyword>
<keyword evidence="3" id="KW-0813">Transport</keyword>
<evidence type="ECO:0000313" key="9">
    <source>
        <dbReference type="EMBL" id="CAL4074235.1"/>
    </source>
</evidence>
<reference evidence="9 10" key="1">
    <citation type="submission" date="2024-05" db="EMBL/GenBank/DDBJ databases">
        <authorList>
            <person name="Wallberg A."/>
        </authorList>
    </citation>
    <scope>NUCLEOTIDE SEQUENCE [LARGE SCALE GENOMIC DNA]</scope>
</reference>
<dbReference type="InterPro" id="IPR006201">
    <property type="entry name" value="Neur_channel"/>
</dbReference>
<dbReference type="InterPro" id="IPR036734">
    <property type="entry name" value="Neur_chan_lig-bd_sf"/>
</dbReference>
<dbReference type="InterPro" id="IPR006028">
    <property type="entry name" value="GABAA/Glycine_rcpt"/>
</dbReference>
<keyword evidence="8" id="KW-1133">Transmembrane helix</keyword>
<evidence type="ECO:0000256" key="2">
    <source>
        <dbReference type="ARBA" id="ARBA00004236"/>
    </source>
</evidence>
<keyword evidence="5" id="KW-0406">Ion transport</keyword>
<keyword evidence="4" id="KW-1003">Cell membrane</keyword>
<feature type="non-terminal residue" evidence="9">
    <location>
        <position position="207"/>
    </location>
</feature>
<comment type="caution">
    <text evidence="9">The sequence shown here is derived from an EMBL/GenBank/DDBJ whole genome shotgun (WGS) entry which is preliminary data.</text>
</comment>
<dbReference type="GO" id="GO:0005230">
    <property type="term" value="F:extracellular ligand-gated monoatomic ion channel activity"/>
    <property type="evidence" value="ECO:0007669"/>
    <property type="project" value="InterPro"/>
</dbReference>
<evidence type="ECO:0000256" key="8">
    <source>
        <dbReference type="SAM" id="Phobius"/>
    </source>
</evidence>
<feature type="transmembrane region" description="Helical" evidence="8">
    <location>
        <begin position="128"/>
        <end position="151"/>
    </location>
</feature>
<dbReference type="InterPro" id="IPR018000">
    <property type="entry name" value="Neurotransmitter_ion_chnl_CS"/>
</dbReference>
<dbReference type="Gene3D" id="2.70.170.10">
    <property type="entry name" value="Neurotransmitter-gated ion-channel ligand-binding domain"/>
    <property type="match status" value="1"/>
</dbReference>
<evidence type="ECO:0000256" key="5">
    <source>
        <dbReference type="ARBA" id="ARBA00023065"/>
    </source>
</evidence>
<dbReference type="GO" id="GO:0004888">
    <property type="term" value="F:transmembrane signaling receptor activity"/>
    <property type="evidence" value="ECO:0007669"/>
    <property type="project" value="InterPro"/>
</dbReference>
<dbReference type="InterPro" id="IPR038050">
    <property type="entry name" value="Neuro_actylchol_rec"/>
</dbReference>
<dbReference type="PANTHER" id="PTHR18945">
    <property type="entry name" value="NEUROTRANSMITTER GATED ION CHANNEL"/>
    <property type="match status" value="1"/>
</dbReference>
<keyword evidence="6 8" id="KW-0472">Membrane</keyword>
<dbReference type="PROSITE" id="PS00236">
    <property type="entry name" value="NEUROTR_ION_CHANNEL"/>
    <property type="match status" value="1"/>
</dbReference>
<evidence type="ECO:0000256" key="6">
    <source>
        <dbReference type="ARBA" id="ARBA00023136"/>
    </source>
</evidence>
<proteinExistence type="predicted"/>
<evidence type="ECO:0000256" key="7">
    <source>
        <dbReference type="ARBA" id="ARBA00023303"/>
    </source>
</evidence>
<feature type="transmembrane region" description="Helical" evidence="8">
    <location>
        <begin position="157"/>
        <end position="181"/>
    </location>
</feature>
<evidence type="ECO:0000313" key="10">
    <source>
        <dbReference type="Proteomes" id="UP001497623"/>
    </source>
</evidence>
<dbReference type="EMBL" id="CAXKWB010004569">
    <property type="protein sequence ID" value="CAL4074235.1"/>
    <property type="molecule type" value="Genomic_DNA"/>
</dbReference>
<dbReference type="PRINTS" id="PR00253">
    <property type="entry name" value="GABAARECEPTR"/>
</dbReference>
<feature type="non-terminal residue" evidence="9">
    <location>
        <position position="1"/>
    </location>
</feature>
<keyword evidence="8" id="KW-0812">Transmembrane</keyword>
<dbReference type="SUPFAM" id="SSF63712">
    <property type="entry name" value="Nicotinic receptor ligand binding domain-like"/>
    <property type="match status" value="1"/>
</dbReference>
<dbReference type="AlphaFoldDB" id="A0AAV2QBZ0"/>
<dbReference type="Proteomes" id="UP001497623">
    <property type="component" value="Unassembled WGS sequence"/>
</dbReference>
<sequence length="207" mass="24230">FDAQMKCTQQLVITFDCDLTLYRYPFDRQDCEARFFVDSETQGMVTKNINITIKKRSQDLLEYDLMDIEDSVENDTYGNIIAVLQFKLKGKFVFHLVNAFIPTLLLYFVSYATFFFRLENFNERIMTSLTALLVMATLIATSSAVTVQTQYLKLIDVWYLIMIILCFLVVICQAIIDHLYYRCQNTPMKPMTSRIDEKVNNIFKGIF</sequence>
<protein>
    <submittedName>
        <fullName evidence="9">Uncharacterized protein</fullName>
    </submittedName>
</protein>
<dbReference type="Gene3D" id="1.20.58.390">
    <property type="entry name" value="Neurotransmitter-gated ion-channel transmembrane domain"/>
    <property type="match status" value="1"/>
</dbReference>
<organism evidence="9 10">
    <name type="scientific">Meganyctiphanes norvegica</name>
    <name type="common">Northern krill</name>
    <name type="synonym">Thysanopoda norvegica</name>
    <dbReference type="NCBI Taxonomy" id="48144"/>
    <lineage>
        <taxon>Eukaryota</taxon>
        <taxon>Metazoa</taxon>
        <taxon>Ecdysozoa</taxon>
        <taxon>Arthropoda</taxon>
        <taxon>Crustacea</taxon>
        <taxon>Multicrustacea</taxon>
        <taxon>Malacostraca</taxon>
        <taxon>Eumalacostraca</taxon>
        <taxon>Eucarida</taxon>
        <taxon>Euphausiacea</taxon>
        <taxon>Euphausiidae</taxon>
        <taxon>Meganyctiphanes</taxon>
    </lineage>
</organism>
<accession>A0AAV2QBZ0</accession>
<dbReference type="InterPro" id="IPR036719">
    <property type="entry name" value="Neuro-gated_channel_TM_sf"/>
</dbReference>
<keyword evidence="7" id="KW-0407">Ion channel</keyword>
<name>A0AAV2QBZ0_MEGNR</name>
<dbReference type="GO" id="GO:0005886">
    <property type="term" value="C:plasma membrane"/>
    <property type="evidence" value="ECO:0007669"/>
    <property type="project" value="UniProtKB-SubCell"/>
</dbReference>
<dbReference type="SUPFAM" id="SSF90112">
    <property type="entry name" value="Neurotransmitter-gated ion-channel transmembrane pore"/>
    <property type="match status" value="1"/>
</dbReference>
<evidence type="ECO:0000256" key="3">
    <source>
        <dbReference type="ARBA" id="ARBA00022448"/>
    </source>
</evidence>